<protein>
    <recommendedName>
        <fullName evidence="9">Signal peptidase subunit 3</fullName>
    </recommendedName>
</protein>
<dbReference type="GO" id="GO:0006465">
    <property type="term" value="P:signal peptide processing"/>
    <property type="evidence" value="ECO:0007669"/>
    <property type="project" value="UniProtKB-UniRule"/>
</dbReference>
<evidence type="ECO:0000313" key="11">
    <source>
        <dbReference type="EMBL" id="KXN68135.1"/>
    </source>
</evidence>
<evidence type="ECO:0000256" key="5">
    <source>
        <dbReference type="ARBA" id="ARBA00022968"/>
    </source>
</evidence>
<dbReference type="PANTHER" id="PTHR12804">
    <property type="entry name" value="MICROSOMAL SIGNAL PEPTIDASE 23 KD SUBUNIT SPC22/23"/>
    <property type="match status" value="1"/>
</dbReference>
<organism evidence="11 12">
    <name type="scientific">Conidiobolus coronatus (strain ATCC 28846 / CBS 209.66 / NRRL 28638)</name>
    <name type="common">Delacroixia coronata</name>
    <dbReference type="NCBI Taxonomy" id="796925"/>
    <lineage>
        <taxon>Eukaryota</taxon>
        <taxon>Fungi</taxon>
        <taxon>Fungi incertae sedis</taxon>
        <taxon>Zoopagomycota</taxon>
        <taxon>Entomophthoromycotina</taxon>
        <taxon>Entomophthoromycetes</taxon>
        <taxon>Entomophthorales</taxon>
        <taxon>Ancylistaceae</taxon>
        <taxon>Conidiobolus</taxon>
    </lineage>
</organism>
<evidence type="ECO:0000256" key="7">
    <source>
        <dbReference type="ARBA" id="ARBA00023136"/>
    </source>
</evidence>
<evidence type="ECO:0000256" key="3">
    <source>
        <dbReference type="ARBA" id="ARBA00022692"/>
    </source>
</evidence>
<evidence type="ECO:0000256" key="6">
    <source>
        <dbReference type="ARBA" id="ARBA00022989"/>
    </source>
</evidence>
<accession>A0A137NZ78</accession>
<dbReference type="AlphaFoldDB" id="A0A137NZ78"/>
<dbReference type="Pfam" id="PF04573">
    <property type="entry name" value="SPC22"/>
    <property type="match status" value="1"/>
</dbReference>
<feature type="transmembrane region" description="Helical" evidence="10">
    <location>
        <begin position="12"/>
        <end position="33"/>
    </location>
</feature>
<keyword evidence="6 10" id="KW-1133">Transmembrane helix</keyword>
<name>A0A137NZ78_CONC2</name>
<proteinExistence type="inferred from homology"/>
<evidence type="ECO:0000256" key="8">
    <source>
        <dbReference type="ARBA" id="ARBA00045670"/>
    </source>
</evidence>
<keyword evidence="4 9" id="KW-0256">Endoplasmic reticulum</keyword>
<sequence>MHNFNIRASLVFGYLNTAVGVLLALLAASSYLYSNEGDATIRMNDIRVSTGRHGGHYGDSYSGYADFVLGNFNLQADLTHLFHWNTKQLFVYLVAEYENEKYDKNYIVLWDDIIKKKERAKLKFKNRRFEYPFTDITANIKNNTATISLRWDTIPYVGPFRQGQAPRKLAEEKVRTKKKADDN</sequence>
<keyword evidence="3 10" id="KW-0812">Transmembrane</keyword>
<dbReference type="OMA" id="WVGALTW"/>
<comment type="similarity">
    <text evidence="2 9">Belongs to the SPCS3 family.</text>
</comment>
<gene>
    <name evidence="11" type="ORF">CONCODRAFT_79889</name>
</gene>
<comment type="subcellular location">
    <subcellularLocation>
        <location evidence="1">Endoplasmic reticulum membrane</location>
        <topology evidence="1">Single-pass type II membrane protein</topology>
    </subcellularLocation>
</comment>
<dbReference type="Proteomes" id="UP000070444">
    <property type="component" value="Unassembled WGS sequence"/>
</dbReference>
<comment type="function">
    <text evidence="8">Essential component of the signal peptidase complex (SPC) which catalyzes the cleavage of N-terminal signal sequences from nascent proteins as they are translocated into the lumen of the endoplasmic reticulum. Essential for the SPC catalytic activity, possibly by stabilizing and positioning the active center of the complex close to the lumenal surface. Essential for viability.</text>
</comment>
<evidence type="ECO:0000256" key="2">
    <source>
        <dbReference type="ARBA" id="ARBA00009289"/>
    </source>
</evidence>
<dbReference type="GO" id="GO:0045047">
    <property type="term" value="P:protein targeting to ER"/>
    <property type="evidence" value="ECO:0007669"/>
    <property type="project" value="TreeGrafter"/>
</dbReference>
<reference evidence="11 12" key="1">
    <citation type="journal article" date="2015" name="Genome Biol. Evol.">
        <title>Phylogenomic analyses indicate that early fungi evolved digesting cell walls of algal ancestors of land plants.</title>
        <authorList>
            <person name="Chang Y."/>
            <person name="Wang S."/>
            <person name="Sekimoto S."/>
            <person name="Aerts A.L."/>
            <person name="Choi C."/>
            <person name="Clum A."/>
            <person name="LaButti K.M."/>
            <person name="Lindquist E.A."/>
            <person name="Yee Ngan C."/>
            <person name="Ohm R.A."/>
            <person name="Salamov A.A."/>
            <person name="Grigoriev I.V."/>
            <person name="Spatafora J.W."/>
            <person name="Berbee M.L."/>
        </authorList>
    </citation>
    <scope>NUCLEOTIDE SEQUENCE [LARGE SCALE GENOMIC DNA]</scope>
    <source>
        <strain evidence="11 12">NRRL 28638</strain>
    </source>
</reference>
<evidence type="ECO:0000256" key="10">
    <source>
        <dbReference type="SAM" id="Phobius"/>
    </source>
</evidence>
<dbReference type="OrthoDB" id="10261524at2759"/>
<dbReference type="InterPro" id="IPR007653">
    <property type="entry name" value="SPC3"/>
</dbReference>
<dbReference type="PIRSF" id="PIRSF016089">
    <property type="entry name" value="SPC22"/>
    <property type="match status" value="1"/>
</dbReference>
<dbReference type="STRING" id="796925.A0A137NZ78"/>
<keyword evidence="5" id="KW-0735">Signal-anchor</keyword>
<keyword evidence="7 9" id="KW-0472">Membrane</keyword>
<evidence type="ECO:0000313" key="12">
    <source>
        <dbReference type="Proteomes" id="UP000070444"/>
    </source>
</evidence>
<evidence type="ECO:0000256" key="9">
    <source>
        <dbReference type="PIRNR" id="PIRNR016089"/>
    </source>
</evidence>
<evidence type="ECO:0000256" key="1">
    <source>
        <dbReference type="ARBA" id="ARBA00004648"/>
    </source>
</evidence>
<dbReference type="PANTHER" id="PTHR12804:SF0">
    <property type="entry name" value="SIGNAL PEPTIDASE COMPLEX SUBUNIT 3"/>
    <property type="match status" value="1"/>
</dbReference>
<dbReference type="GO" id="GO:0005787">
    <property type="term" value="C:signal peptidase complex"/>
    <property type="evidence" value="ECO:0007669"/>
    <property type="project" value="UniProtKB-UniRule"/>
</dbReference>
<dbReference type="EMBL" id="KQ964593">
    <property type="protein sequence ID" value="KXN68135.1"/>
    <property type="molecule type" value="Genomic_DNA"/>
</dbReference>
<evidence type="ECO:0000256" key="4">
    <source>
        <dbReference type="ARBA" id="ARBA00022824"/>
    </source>
</evidence>
<keyword evidence="12" id="KW-1185">Reference proteome</keyword>